<evidence type="ECO:0000313" key="1">
    <source>
        <dbReference type="EMBL" id="KJJ83501.1"/>
    </source>
</evidence>
<organism evidence="1 2">
    <name type="scientific">Candidatus Omnitrophus magneticus</name>
    <dbReference type="NCBI Taxonomy" id="1609969"/>
    <lineage>
        <taxon>Bacteria</taxon>
        <taxon>Pseudomonadati</taxon>
        <taxon>Candidatus Omnitrophota</taxon>
        <taxon>Candidatus Omnitrophus</taxon>
    </lineage>
</organism>
<comment type="caution">
    <text evidence="1">The sequence shown here is derived from an EMBL/GenBank/DDBJ whole genome shotgun (WGS) entry which is preliminary data.</text>
</comment>
<proteinExistence type="predicted"/>
<reference evidence="1 2" key="1">
    <citation type="submission" date="2015-02" db="EMBL/GenBank/DDBJ databases">
        <title>Single-cell genomics of uncultivated deep-branching MTB reveals a conserved set of magnetosome genes.</title>
        <authorList>
            <person name="Kolinko S."/>
            <person name="Richter M."/>
            <person name="Glockner F.O."/>
            <person name="Brachmann A."/>
            <person name="Schuler D."/>
        </authorList>
    </citation>
    <scope>NUCLEOTIDE SEQUENCE [LARGE SCALE GENOMIC DNA]</scope>
    <source>
        <strain evidence="1">SKK-01</strain>
    </source>
</reference>
<dbReference type="Proteomes" id="UP000033428">
    <property type="component" value="Unassembled WGS sequence"/>
</dbReference>
<gene>
    <name evidence="1" type="ORF">OMAG_002631</name>
</gene>
<sequence>MTNYIGYFNDNKHDGSIKILTNYKTAVDVYSNLNAFVYQYDDTKFYPSNITGKLDALLHYPLENNERFKEFMKDN</sequence>
<keyword evidence="2" id="KW-1185">Reference proteome</keyword>
<name>A0A0F0CPQ2_9BACT</name>
<feature type="non-terminal residue" evidence="1">
    <location>
        <position position="75"/>
    </location>
</feature>
<protein>
    <submittedName>
        <fullName evidence="1">Uncharacterized protein</fullName>
    </submittedName>
</protein>
<accession>A0A0F0CPQ2</accession>
<evidence type="ECO:0000313" key="2">
    <source>
        <dbReference type="Proteomes" id="UP000033428"/>
    </source>
</evidence>
<dbReference type="AlphaFoldDB" id="A0A0F0CPQ2"/>
<dbReference type="EMBL" id="JYNY01000554">
    <property type="protein sequence ID" value="KJJ83501.1"/>
    <property type="molecule type" value="Genomic_DNA"/>
</dbReference>